<reference evidence="4 5" key="1">
    <citation type="submission" date="2016-04" db="EMBL/GenBank/DDBJ databases">
        <title>A degradative enzymes factory behind the ericoid mycorrhizal symbiosis.</title>
        <authorList>
            <consortium name="DOE Joint Genome Institute"/>
            <person name="Martino E."/>
            <person name="Morin E."/>
            <person name="Grelet G."/>
            <person name="Kuo A."/>
            <person name="Kohler A."/>
            <person name="Daghino S."/>
            <person name="Barry K."/>
            <person name="Choi C."/>
            <person name="Cichocki N."/>
            <person name="Clum A."/>
            <person name="Copeland A."/>
            <person name="Hainaut M."/>
            <person name="Haridas S."/>
            <person name="Labutti K."/>
            <person name="Lindquist E."/>
            <person name="Lipzen A."/>
            <person name="Khouja H.-R."/>
            <person name="Murat C."/>
            <person name="Ohm R."/>
            <person name="Olson A."/>
            <person name="Spatafora J."/>
            <person name="Veneault-Fourrey C."/>
            <person name="Henrissat B."/>
            <person name="Grigoriev I."/>
            <person name="Martin F."/>
            <person name="Perotto S."/>
        </authorList>
    </citation>
    <scope>NUCLEOTIDE SEQUENCE [LARGE SCALE GENOMIC DNA]</scope>
    <source>
        <strain evidence="4 5">F</strain>
    </source>
</reference>
<name>A0A2J6R6U6_HYAVF</name>
<dbReference type="EMBL" id="KZ613954">
    <property type="protein sequence ID" value="PMD34209.1"/>
    <property type="molecule type" value="Genomic_DNA"/>
</dbReference>
<evidence type="ECO:0000259" key="3">
    <source>
        <dbReference type="Pfam" id="PF01073"/>
    </source>
</evidence>
<keyword evidence="2" id="KW-0560">Oxidoreductase</keyword>
<dbReference type="Proteomes" id="UP000235786">
    <property type="component" value="Unassembled WGS sequence"/>
</dbReference>
<dbReference type="Gene3D" id="3.40.50.720">
    <property type="entry name" value="NAD(P)-binding Rossmann-like Domain"/>
    <property type="match status" value="1"/>
</dbReference>
<dbReference type="PANTHER" id="PTHR43245:SF51">
    <property type="entry name" value="SHORT CHAIN DEHYDROGENASE_REDUCTASE FAMILY 42E, MEMBER 2"/>
    <property type="match status" value="1"/>
</dbReference>
<dbReference type="InterPro" id="IPR002225">
    <property type="entry name" value="3Beta_OHSteriod_DH/Estase"/>
</dbReference>
<dbReference type="InterPro" id="IPR050177">
    <property type="entry name" value="Lipid_A_modif_metabolic_enz"/>
</dbReference>
<gene>
    <name evidence="4" type="ORF">L207DRAFT_588808</name>
</gene>
<organism evidence="4 5">
    <name type="scientific">Hyaloscypha variabilis (strain UAMH 11265 / GT02V1 / F)</name>
    <name type="common">Meliniomyces variabilis</name>
    <dbReference type="NCBI Taxonomy" id="1149755"/>
    <lineage>
        <taxon>Eukaryota</taxon>
        <taxon>Fungi</taxon>
        <taxon>Dikarya</taxon>
        <taxon>Ascomycota</taxon>
        <taxon>Pezizomycotina</taxon>
        <taxon>Leotiomycetes</taxon>
        <taxon>Helotiales</taxon>
        <taxon>Hyaloscyphaceae</taxon>
        <taxon>Hyaloscypha</taxon>
        <taxon>Hyaloscypha variabilis</taxon>
    </lineage>
</organism>
<dbReference type="GO" id="GO:0016616">
    <property type="term" value="F:oxidoreductase activity, acting on the CH-OH group of donors, NAD or NADP as acceptor"/>
    <property type="evidence" value="ECO:0007669"/>
    <property type="project" value="InterPro"/>
</dbReference>
<keyword evidence="5" id="KW-1185">Reference proteome</keyword>
<dbReference type="PANTHER" id="PTHR43245">
    <property type="entry name" value="BIFUNCTIONAL POLYMYXIN RESISTANCE PROTEIN ARNA"/>
    <property type="match status" value="1"/>
</dbReference>
<accession>A0A2J6R6U6</accession>
<dbReference type="OrthoDB" id="10058185at2759"/>
<comment type="similarity">
    <text evidence="1">Belongs to the 3-beta-HSD family.</text>
</comment>
<evidence type="ECO:0000256" key="1">
    <source>
        <dbReference type="ARBA" id="ARBA00009219"/>
    </source>
</evidence>
<evidence type="ECO:0000313" key="4">
    <source>
        <dbReference type="EMBL" id="PMD34209.1"/>
    </source>
</evidence>
<dbReference type="InterPro" id="IPR036291">
    <property type="entry name" value="NAD(P)-bd_dom_sf"/>
</dbReference>
<evidence type="ECO:0000313" key="5">
    <source>
        <dbReference type="Proteomes" id="UP000235786"/>
    </source>
</evidence>
<evidence type="ECO:0000256" key="2">
    <source>
        <dbReference type="ARBA" id="ARBA00023002"/>
    </source>
</evidence>
<dbReference type="Pfam" id="PF01073">
    <property type="entry name" value="3Beta_HSD"/>
    <property type="match status" value="1"/>
</dbReference>
<feature type="domain" description="3-beta hydroxysteroid dehydrogenase/isomerase" evidence="3">
    <location>
        <begin position="9"/>
        <end position="269"/>
    </location>
</feature>
<dbReference type="GO" id="GO:0006694">
    <property type="term" value="P:steroid biosynthetic process"/>
    <property type="evidence" value="ECO:0007669"/>
    <property type="project" value="InterPro"/>
</dbReference>
<dbReference type="AlphaFoldDB" id="A0A2J6R6U6"/>
<protein>
    <submittedName>
        <fullName evidence="4">NAD(P)-binding protein</fullName>
    </submittedName>
</protein>
<dbReference type="STRING" id="1149755.A0A2J6R6U6"/>
<proteinExistence type="inferred from homology"/>
<dbReference type="SUPFAM" id="SSF51735">
    <property type="entry name" value="NAD(P)-binding Rossmann-fold domains"/>
    <property type="match status" value="1"/>
</dbReference>
<sequence length="364" mass="39477">MALDNKIVLITGGCGQVGLAITQHLQTHYPTTNIHILDLSPPSIPSPSITYHTGSITDVSTISTKFSNIRPEIVFHTAGLIPSIAARLGLDTEKDFMNVNLEGTRIVLGESRKAGVKAFVYTSSADVVKGNSWQDLKGVDEEVPIPEIFDSSYGKSKALAEILVLSSSTPTFPTTALRTHAVFSANDTNLLPLMLAAPRNLHLGPGTNLYDFTYAPNLAHAHILAAINLLATPAPTKSAAGKAFFVTNAEPMPFRVFLKMLWTEFDDKVPEKGISVPVKVAVVMVWLSEKVAGWTGKKPVLTVKDLGDSLAERWFDCKRAKEILGYEPLVSIKDALMKAAEEKRELEKSAGEVQMTQGNTPPRT</sequence>